<dbReference type="EMBL" id="FNZR01000002">
    <property type="protein sequence ID" value="SEK66176.1"/>
    <property type="molecule type" value="Genomic_DNA"/>
</dbReference>
<evidence type="ECO:0000313" key="2">
    <source>
        <dbReference type="Proteomes" id="UP000198916"/>
    </source>
</evidence>
<organism evidence="1 2">
    <name type="scientific">Parapedobacter koreensis</name>
    <dbReference type="NCBI Taxonomy" id="332977"/>
    <lineage>
        <taxon>Bacteria</taxon>
        <taxon>Pseudomonadati</taxon>
        <taxon>Bacteroidota</taxon>
        <taxon>Sphingobacteriia</taxon>
        <taxon>Sphingobacteriales</taxon>
        <taxon>Sphingobacteriaceae</taxon>
        <taxon>Parapedobacter</taxon>
    </lineage>
</organism>
<dbReference type="Proteomes" id="UP000198916">
    <property type="component" value="Unassembled WGS sequence"/>
</dbReference>
<dbReference type="OrthoDB" id="9812089at2"/>
<dbReference type="RefSeq" id="WP_090604270.1">
    <property type="nucleotide sequence ID" value="NZ_FNZR01000002.1"/>
</dbReference>
<accession>A0A1H7IUU5</accession>
<dbReference type="InterPro" id="IPR032710">
    <property type="entry name" value="NTF2-like_dom_sf"/>
</dbReference>
<reference evidence="2" key="1">
    <citation type="submission" date="2016-10" db="EMBL/GenBank/DDBJ databases">
        <authorList>
            <person name="Varghese N."/>
            <person name="Submissions S."/>
        </authorList>
    </citation>
    <scope>NUCLEOTIDE SEQUENCE [LARGE SCALE GENOMIC DNA]</scope>
    <source>
        <strain evidence="2">Jip14</strain>
    </source>
</reference>
<dbReference type="AlphaFoldDB" id="A0A1H7IUU5"/>
<dbReference type="STRING" id="332977.SAMN05421740_102370"/>
<dbReference type="SUPFAM" id="SSF54427">
    <property type="entry name" value="NTF2-like"/>
    <property type="match status" value="2"/>
</dbReference>
<name>A0A1H7IUU5_9SPHI</name>
<keyword evidence="2" id="KW-1185">Reference proteome</keyword>
<evidence type="ECO:0000313" key="1">
    <source>
        <dbReference type="EMBL" id="SEK66176.1"/>
    </source>
</evidence>
<proteinExistence type="predicted"/>
<protein>
    <submittedName>
        <fullName evidence="1">Predicted SnoaL-like aldol condensation-catalyzing enzyme</fullName>
    </submittedName>
</protein>
<dbReference type="Gene3D" id="3.10.450.50">
    <property type="match status" value="2"/>
</dbReference>
<gene>
    <name evidence="1" type="ORF">SAMN05421740_102370</name>
</gene>
<sequence>MKTSNRQKAIAFTAGFETGALHLLDYLHPTKYIEHEVAAPDGVEGMAGLLNILPEGSPKPNIVRAIEDGDTVFTHTEYNFFGRQAAIDIFRFEDGLIVEHWDNIQEFALPNPSGRTMIDGTTEVKDPDKTDENKALVSNFVNEVYVQGKVDKLAGYFDGDNYIQHSPSVADGLSGFKKQLGEWSAKGIKYDTIHKVLGEGNFVLVISEGQSNGKHTAFYDLFSVENGKIAEHWDIIMEIPPREAWKNDNGKF</sequence>